<name>A0AAP0NJU3_9MAGN</name>
<keyword evidence="1" id="KW-0472">Membrane</keyword>
<keyword evidence="3" id="KW-1185">Reference proteome</keyword>
<evidence type="ECO:0000313" key="2">
    <source>
        <dbReference type="EMBL" id="KAK9109688.1"/>
    </source>
</evidence>
<comment type="caution">
    <text evidence="2">The sequence shown here is derived from an EMBL/GenBank/DDBJ whole genome shotgun (WGS) entry which is preliminary data.</text>
</comment>
<evidence type="ECO:0000313" key="3">
    <source>
        <dbReference type="Proteomes" id="UP001417504"/>
    </source>
</evidence>
<sequence length="127" mass="13716">MVMRCAKAPLRLLTKARNLYERSMADLSAGVTGLGGGMMGGISVAPMAVLPKSFSATKREEELQDLLKAASQRGVKANAEYSEPLMPRSFTVGIMGRIDEEKSCEFGLSHGMPVERSLRSRSCGYQG</sequence>
<keyword evidence="1" id="KW-0812">Transmembrane</keyword>
<proteinExistence type="predicted"/>
<protein>
    <submittedName>
        <fullName evidence="2">Uncharacterized protein</fullName>
    </submittedName>
</protein>
<keyword evidence="1" id="KW-1133">Transmembrane helix</keyword>
<organism evidence="2 3">
    <name type="scientific">Stephania japonica</name>
    <dbReference type="NCBI Taxonomy" id="461633"/>
    <lineage>
        <taxon>Eukaryota</taxon>
        <taxon>Viridiplantae</taxon>
        <taxon>Streptophyta</taxon>
        <taxon>Embryophyta</taxon>
        <taxon>Tracheophyta</taxon>
        <taxon>Spermatophyta</taxon>
        <taxon>Magnoliopsida</taxon>
        <taxon>Ranunculales</taxon>
        <taxon>Menispermaceae</taxon>
        <taxon>Menispermoideae</taxon>
        <taxon>Cissampelideae</taxon>
        <taxon>Stephania</taxon>
    </lineage>
</organism>
<dbReference type="PANTHER" id="PTHR33526">
    <property type="entry name" value="OS07G0123800 PROTEIN"/>
    <property type="match status" value="1"/>
</dbReference>
<feature type="transmembrane region" description="Helical" evidence="1">
    <location>
        <begin position="27"/>
        <end position="50"/>
    </location>
</feature>
<dbReference type="PANTHER" id="PTHR33526:SF4">
    <property type="entry name" value="OS07G0123800 PROTEIN"/>
    <property type="match status" value="1"/>
</dbReference>
<dbReference type="Proteomes" id="UP001417504">
    <property type="component" value="Unassembled WGS sequence"/>
</dbReference>
<accession>A0AAP0NJU3</accession>
<gene>
    <name evidence="2" type="ORF">Sjap_017748</name>
</gene>
<dbReference type="AlphaFoldDB" id="A0AAP0NJU3"/>
<dbReference type="EMBL" id="JBBNAE010000007">
    <property type="protein sequence ID" value="KAK9109688.1"/>
    <property type="molecule type" value="Genomic_DNA"/>
</dbReference>
<reference evidence="2 3" key="1">
    <citation type="submission" date="2024-01" db="EMBL/GenBank/DDBJ databases">
        <title>Genome assemblies of Stephania.</title>
        <authorList>
            <person name="Yang L."/>
        </authorList>
    </citation>
    <scope>NUCLEOTIDE SEQUENCE [LARGE SCALE GENOMIC DNA]</scope>
    <source>
        <strain evidence="2">QJT</strain>
        <tissue evidence="2">Leaf</tissue>
    </source>
</reference>
<evidence type="ECO:0000256" key="1">
    <source>
        <dbReference type="SAM" id="Phobius"/>
    </source>
</evidence>